<keyword evidence="2" id="KW-1185">Reference proteome</keyword>
<organism evidence="1 2">
    <name type="scientific">Pseudomonas hunanensis</name>
    <dbReference type="NCBI Taxonomy" id="1247546"/>
    <lineage>
        <taxon>Bacteria</taxon>
        <taxon>Pseudomonadati</taxon>
        <taxon>Pseudomonadota</taxon>
        <taxon>Gammaproteobacteria</taxon>
        <taxon>Pseudomonadales</taxon>
        <taxon>Pseudomonadaceae</taxon>
        <taxon>Pseudomonas</taxon>
    </lineage>
</organism>
<accession>A0ACC6K409</accession>
<dbReference type="EMBL" id="JAVDTH010000014">
    <property type="protein sequence ID" value="MDR6713122.1"/>
    <property type="molecule type" value="Genomic_DNA"/>
</dbReference>
<gene>
    <name evidence="1" type="ORF">J2W83_002725</name>
</gene>
<comment type="caution">
    <text evidence="1">The sequence shown here is derived from an EMBL/GenBank/DDBJ whole genome shotgun (WGS) entry which is preliminary data.</text>
</comment>
<evidence type="ECO:0000313" key="2">
    <source>
        <dbReference type="Proteomes" id="UP001259587"/>
    </source>
</evidence>
<dbReference type="Proteomes" id="UP001259587">
    <property type="component" value="Unassembled WGS sequence"/>
</dbReference>
<name>A0ACC6K409_9PSED</name>
<protein>
    <submittedName>
        <fullName evidence="1">GNAT superfamily N-acetyltransferase</fullName>
    </submittedName>
</protein>
<sequence length="149" mass="16415">MTAVEISTLTGLQRRLLDYFYRQHGSRMRSAAEGVLWVARVEGIIAGLSLSPVADGQWLTGLLVDPQWRGRGVAGELIEVALAQVSGPTWLFCHPDLEAFYQRLAFSRADALPEALAMRLARYQRSKRLIALVRDQSSLTSSPGNSTSV</sequence>
<proteinExistence type="predicted"/>
<reference evidence="1" key="1">
    <citation type="submission" date="2023-07" db="EMBL/GenBank/DDBJ databases">
        <title>Sorghum-associated microbial communities from plants grown in Nebraska, USA.</title>
        <authorList>
            <person name="Schachtman D."/>
        </authorList>
    </citation>
    <scope>NUCLEOTIDE SEQUENCE</scope>
    <source>
        <strain evidence="1">BE56</strain>
    </source>
</reference>
<evidence type="ECO:0000313" key="1">
    <source>
        <dbReference type="EMBL" id="MDR6713122.1"/>
    </source>
</evidence>